<evidence type="ECO:0000313" key="1">
    <source>
        <dbReference type="EMBL" id="KAJ3592327.1"/>
    </source>
</evidence>
<comment type="caution">
    <text evidence="1">The sequence shown here is derived from an EMBL/GenBank/DDBJ whole genome shotgun (WGS) entry which is preliminary data.</text>
</comment>
<keyword evidence="2" id="KW-1185">Reference proteome</keyword>
<dbReference type="Proteomes" id="UP001148018">
    <property type="component" value="Unassembled WGS sequence"/>
</dbReference>
<organism evidence="1 2">
    <name type="scientific">Muraenolepis orangiensis</name>
    <name type="common">Patagonian moray cod</name>
    <dbReference type="NCBI Taxonomy" id="630683"/>
    <lineage>
        <taxon>Eukaryota</taxon>
        <taxon>Metazoa</taxon>
        <taxon>Chordata</taxon>
        <taxon>Craniata</taxon>
        <taxon>Vertebrata</taxon>
        <taxon>Euteleostomi</taxon>
        <taxon>Actinopterygii</taxon>
        <taxon>Neopterygii</taxon>
        <taxon>Teleostei</taxon>
        <taxon>Neoteleostei</taxon>
        <taxon>Acanthomorphata</taxon>
        <taxon>Zeiogadaria</taxon>
        <taxon>Gadariae</taxon>
        <taxon>Gadiformes</taxon>
        <taxon>Muraenolepidoidei</taxon>
        <taxon>Muraenolepididae</taxon>
        <taxon>Muraenolepis</taxon>
    </lineage>
</organism>
<gene>
    <name evidence="1" type="ORF">NHX12_007454</name>
</gene>
<proteinExistence type="predicted"/>
<reference evidence="1" key="1">
    <citation type="submission" date="2022-07" db="EMBL/GenBank/DDBJ databases">
        <title>Chromosome-level genome of Muraenolepis orangiensis.</title>
        <authorList>
            <person name="Kim J."/>
        </authorList>
    </citation>
    <scope>NUCLEOTIDE SEQUENCE</scope>
    <source>
        <strain evidence="1">KU_S4_2022</strain>
        <tissue evidence="1">Muscle</tissue>
    </source>
</reference>
<dbReference type="EMBL" id="JANIIK010000113">
    <property type="protein sequence ID" value="KAJ3592327.1"/>
    <property type="molecule type" value="Genomic_DNA"/>
</dbReference>
<dbReference type="AlphaFoldDB" id="A0A9Q0DQ24"/>
<evidence type="ECO:0000313" key="2">
    <source>
        <dbReference type="Proteomes" id="UP001148018"/>
    </source>
</evidence>
<accession>A0A9Q0DQ24</accession>
<protein>
    <submittedName>
        <fullName evidence="1">Uncharacterized protein</fullName>
    </submittedName>
</protein>
<name>A0A9Q0DQ24_9TELE</name>
<sequence length="87" mass="10012">MTEALWKRFITTFTRTVVDVRLHQRPPGGSPPHPAHLVEDRRSICQAHFVVPFKHIHKGPMKTDHKPQWLNNVPIKIIHLTVVESGP</sequence>